<dbReference type="InterPro" id="IPR011990">
    <property type="entry name" value="TPR-like_helical_dom_sf"/>
</dbReference>
<dbReference type="AlphaFoldDB" id="A0A816MSU2"/>
<dbReference type="InterPro" id="IPR019734">
    <property type="entry name" value="TPR_rpt"/>
</dbReference>
<dbReference type="PANTHER" id="PTHR45641">
    <property type="entry name" value="TETRATRICOPEPTIDE REPEAT PROTEIN (AFU_ORTHOLOGUE AFUA_6G03870)"/>
    <property type="match status" value="1"/>
</dbReference>
<evidence type="ECO:0000313" key="5">
    <source>
        <dbReference type="EMBL" id="CAF4442519.1"/>
    </source>
</evidence>
<sequence>MEPKVGMAFFERAMKKNQDIVGVIFIMTIDQSQLSTSNTPFDMIDKHSAVRGEKEILFTVHAVFRVVEMKQTAKNNRLWEVRLTITDDNDPQISTLTNRIKEEVRGSTGWHRMGKLVLTVGHFDQAEELYQELLKNASTENDRAHTYHQLGYLKNDQGKYPEAVKFYKKALAMKRKILPGDDASLALTHNNIGGVYDNMGEYSKTLSYVEKALNILRKSLPSTHPHIKSVMNSIVAVKKKL</sequence>
<evidence type="ECO:0000256" key="3">
    <source>
        <dbReference type="PROSITE-ProRule" id="PRU00339"/>
    </source>
</evidence>
<dbReference type="Proteomes" id="UP000663824">
    <property type="component" value="Unassembled WGS sequence"/>
</dbReference>
<dbReference type="PROSITE" id="PS50005">
    <property type="entry name" value="TPR"/>
    <property type="match status" value="3"/>
</dbReference>
<protein>
    <recommendedName>
        <fullName evidence="7">Kinesin light chain</fullName>
    </recommendedName>
</protein>
<gene>
    <name evidence="4" type="ORF">MBJ925_LOCUS7636</name>
    <name evidence="5" type="ORF">SMN809_LOCUS32341</name>
</gene>
<evidence type="ECO:0000313" key="6">
    <source>
        <dbReference type="Proteomes" id="UP000663824"/>
    </source>
</evidence>
<proteinExistence type="predicted"/>
<evidence type="ECO:0008006" key="7">
    <source>
        <dbReference type="Google" id="ProtNLM"/>
    </source>
</evidence>
<evidence type="ECO:0000256" key="2">
    <source>
        <dbReference type="ARBA" id="ARBA00022803"/>
    </source>
</evidence>
<dbReference type="PANTHER" id="PTHR45641:SF1">
    <property type="entry name" value="AAA+ ATPASE DOMAIN-CONTAINING PROTEIN"/>
    <property type="match status" value="1"/>
</dbReference>
<keyword evidence="2 3" id="KW-0802">TPR repeat</keyword>
<dbReference type="Proteomes" id="UP000676336">
    <property type="component" value="Unassembled WGS sequence"/>
</dbReference>
<feature type="repeat" description="TPR" evidence="3">
    <location>
        <begin position="107"/>
        <end position="140"/>
    </location>
</feature>
<dbReference type="SMART" id="SM00028">
    <property type="entry name" value="TPR"/>
    <property type="match status" value="3"/>
</dbReference>
<evidence type="ECO:0000313" key="4">
    <source>
        <dbReference type="EMBL" id="CAF1988220.1"/>
    </source>
</evidence>
<feature type="repeat" description="TPR" evidence="3">
    <location>
        <begin position="186"/>
        <end position="219"/>
    </location>
</feature>
<dbReference type="EMBL" id="CAJNRE010002686">
    <property type="protein sequence ID" value="CAF1988220.1"/>
    <property type="molecule type" value="Genomic_DNA"/>
</dbReference>
<comment type="caution">
    <text evidence="4">The sequence shown here is derived from an EMBL/GenBank/DDBJ whole genome shotgun (WGS) entry which is preliminary data.</text>
</comment>
<organism evidence="4 6">
    <name type="scientific">Rotaria magnacalcarata</name>
    <dbReference type="NCBI Taxonomy" id="392030"/>
    <lineage>
        <taxon>Eukaryota</taxon>
        <taxon>Metazoa</taxon>
        <taxon>Spiralia</taxon>
        <taxon>Gnathifera</taxon>
        <taxon>Rotifera</taxon>
        <taxon>Eurotatoria</taxon>
        <taxon>Bdelloidea</taxon>
        <taxon>Philodinida</taxon>
        <taxon>Philodinidae</taxon>
        <taxon>Rotaria</taxon>
    </lineage>
</organism>
<reference evidence="4" key="1">
    <citation type="submission" date="2021-02" db="EMBL/GenBank/DDBJ databases">
        <authorList>
            <person name="Nowell W R."/>
        </authorList>
    </citation>
    <scope>NUCLEOTIDE SEQUENCE</scope>
</reference>
<name>A0A816MSU2_9BILA</name>
<keyword evidence="1" id="KW-0677">Repeat</keyword>
<dbReference type="SUPFAM" id="SSF48452">
    <property type="entry name" value="TPR-like"/>
    <property type="match status" value="1"/>
</dbReference>
<accession>A0A816MSU2</accession>
<dbReference type="EMBL" id="CAJOBI010067442">
    <property type="protein sequence ID" value="CAF4442519.1"/>
    <property type="molecule type" value="Genomic_DNA"/>
</dbReference>
<dbReference type="Pfam" id="PF13424">
    <property type="entry name" value="TPR_12"/>
    <property type="match status" value="1"/>
</dbReference>
<dbReference type="Gene3D" id="1.25.40.10">
    <property type="entry name" value="Tetratricopeptide repeat domain"/>
    <property type="match status" value="1"/>
</dbReference>
<evidence type="ECO:0000256" key="1">
    <source>
        <dbReference type="ARBA" id="ARBA00022737"/>
    </source>
</evidence>
<feature type="repeat" description="TPR" evidence="3">
    <location>
        <begin position="144"/>
        <end position="177"/>
    </location>
</feature>